<sequence>MAASMPGALLRATQLQMQMKEPVQRVEVEELLQGKLKPVPGGEEDASLQGQFAQARTSATAPAASVQREEAPGNAGLPNQLKSGIESLSGMSMDHVRVHYNSPQPAQLNAHAYAQGSEIHLAPGQEQHLPHEAWHVVQQAQGRVAPTMQMKHGVNVNDEPALETEADMMGARAALTGRNAEAAPAMPTMPGSQSEVVRQNQVVQLDRLYDATLAPHKAKLLEWLVEENRTLGLSQAGDSKDVNANKKSNFSWHHVLAFSELSPHGEKKSDPANHGGNVRLGPMKNRFEAYDVSGGTAVDYSYLPLDKGENIVLDEYSQGIYDETIKATDKSSLINKLPHNMHDKTPQAEGFKLGKKADAFGEWFLEKSVKNDLLSKKAIAGQLVDTNVLEIDRFVKEIDTQFDNLLRTYKFYNKKKEVQTTSGVPMTDISEGNFGQIVIKKGVKQEEVTASAVIDNLLRGEKWINRGSQGVILDEWTSYKFGLAEYAPFTAAVEHAAELIDLSEYKDKKLKEFKLKLSEEFERFRETGKQGAAFEEEKENALIDALVTNLKDGEASYDSLWKDVEDEAVDGQYVKVNEEENDENWSFPVPDTQPRRSAITETTSSKDSEVKDKVREAWQAIFVSMLKKWDKKTSLFGDDSDLNDLTRDDLYIYFDDVEESINKNEKKWKIGEINRARQDEKKAALPKSFLTDELTLDNVRDAVASELNEERVSYLSSEKTEMTLSDMKDELKTKLTPHFNVFFKLVKGVNPDLAIRKQAFGPIFTGFVNRAKWNVINQTKMPTGVKGAEGKKWGDLGEIVQGELYSKWLEQANVETLIAGAATSTKLIETLP</sequence>
<dbReference type="Pfam" id="PF13699">
    <property type="entry name" value="eCIS_core"/>
    <property type="match status" value="1"/>
</dbReference>
<proteinExistence type="predicted"/>
<reference evidence="3" key="1">
    <citation type="journal article" date="2014" name="Int. J. Syst. Evol. Microbiol.">
        <title>Complete genome sequence of Corynebacterium casei LMG S-19264T (=DSM 44701T), isolated from a smear-ripened cheese.</title>
        <authorList>
            <consortium name="US DOE Joint Genome Institute (JGI-PGF)"/>
            <person name="Walter F."/>
            <person name="Albersmeier A."/>
            <person name="Kalinowski J."/>
            <person name="Ruckert C."/>
        </authorList>
    </citation>
    <scope>NUCLEOTIDE SEQUENCE</scope>
    <source>
        <strain evidence="3">CGMCC 1.10998</strain>
    </source>
</reference>
<name>A0A916XJN3_9BURK</name>
<organism evidence="3 4">
    <name type="scientific">Undibacterium terreum</name>
    <dbReference type="NCBI Taxonomy" id="1224302"/>
    <lineage>
        <taxon>Bacteria</taxon>
        <taxon>Pseudomonadati</taxon>
        <taxon>Pseudomonadota</taxon>
        <taxon>Betaproteobacteria</taxon>
        <taxon>Burkholderiales</taxon>
        <taxon>Oxalobacteraceae</taxon>
        <taxon>Undibacterium</taxon>
    </lineage>
</organism>
<accession>A0A916XJN3</accession>
<feature type="domain" description="eCIS core" evidence="2">
    <location>
        <begin position="77"/>
        <end position="142"/>
    </location>
</feature>
<feature type="region of interest" description="Disordered" evidence="1">
    <location>
        <begin position="580"/>
        <end position="606"/>
    </location>
</feature>
<evidence type="ECO:0000259" key="2">
    <source>
        <dbReference type="Pfam" id="PF13699"/>
    </source>
</evidence>
<gene>
    <name evidence="3" type="ORF">GCM10011396_25230</name>
</gene>
<evidence type="ECO:0000313" key="4">
    <source>
        <dbReference type="Proteomes" id="UP000637423"/>
    </source>
</evidence>
<dbReference type="AlphaFoldDB" id="A0A916XJN3"/>
<evidence type="ECO:0000313" key="3">
    <source>
        <dbReference type="EMBL" id="GGC76989.1"/>
    </source>
</evidence>
<dbReference type="InterPro" id="IPR025295">
    <property type="entry name" value="eCIS_core_dom"/>
</dbReference>
<dbReference type="Proteomes" id="UP000637423">
    <property type="component" value="Unassembled WGS sequence"/>
</dbReference>
<feature type="compositionally biased region" description="Low complexity" evidence="1">
    <location>
        <begin position="53"/>
        <end position="65"/>
    </location>
</feature>
<dbReference type="EMBL" id="BMED01000002">
    <property type="protein sequence ID" value="GGC76989.1"/>
    <property type="molecule type" value="Genomic_DNA"/>
</dbReference>
<comment type="caution">
    <text evidence="3">The sequence shown here is derived from an EMBL/GenBank/DDBJ whole genome shotgun (WGS) entry which is preliminary data.</text>
</comment>
<keyword evidence="4" id="KW-1185">Reference proteome</keyword>
<protein>
    <recommendedName>
        <fullName evidence="2">eCIS core domain-containing protein</fullName>
    </recommendedName>
</protein>
<evidence type="ECO:0000256" key="1">
    <source>
        <dbReference type="SAM" id="MobiDB-lite"/>
    </source>
</evidence>
<feature type="region of interest" description="Disordered" evidence="1">
    <location>
        <begin position="37"/>
        <end position="79"/>
    </location>
</feature>
<reference evidence="3" key="2">
    <citation type="submission" date="2020-09" db="EMBL/GenBank/DDBJ databases">
        <authorList>
            <person name="Sun Q."/>
            <person name="Zhou Y."/>
        </authorList>
    </citation>
    <scope>NUCLEOTIDE SEQUENCE</scope>
    <source>
        <strain evidence="3">CGMCC 1.10998</strain>
    </source>
</reference>